<keyword evidence="1" id="KW-0812">Transmembrane</keyword>
<organism evidence="2">
    <name type="scientific">Strongyloides stercoralis</name>
    <name type="common">Threadworm</name>
    <dbReference type="NCBI Taxonomy" id="6248"/>
    <lineage>
        <taxon>Eukaryota</taxon>
        <taxon>Metazoa</taxon>
        <taxon>Ecdysozoa</taxon>
        <taxon>Nematoda</taxon>
        <taxon>Chromadorea</taxon>
        <taxon>Rhabditida</taxon>
        <taxon>Tylenchina</taxon>
        <taxon>Panagrolaimomorpha</taxon>
        <taxon>Strongyloidoidea</taxon>
        <taxon>Strongyloididae</taxon>
        <taxon>Strongyloides</taxon>
    </lineage>
</organism>
<keyword evidence="1" id="KW-1133">Transmembrane helix</keyword>
<dbReference type="WBParaSite" id="SSTP_0001041750.1">
    <property type="protein sequence ID" value="SSTP_0001041750.1"/>
    <property type="gene ID" value="SSTP_0001041750"/>
</dbReference>
<proteinExistence type="predicted"/>
<sequence>MPISADNTTIIISTTPVIYVISNLKTYGPIILLIIILFIFIIASIIGNKKMQQQNTLFENSHYDEKKDIDKKNSTIEGIVVTNGETGASRII</sequence>
<protein>
    <submittedName>
        <fullName evidence="2">Uncharacterized protein</fullName>
    </submittedName>
</protein>
<reference evidence="2" key="1">
    <citation type="submission" date="2015-08" db="UniProtKB">
        <authorList>
            <consortium name="WormBaseParasite"/>
        </authorList>
    </citation>
    <scope>IDENTIFICATION</scope>
</reference>
<name>A0A0K0ELS7_STRER</name>
<accession>A0A0K0ELS7</accession>
<evidence type="ECO:0000256" key="1">
    <source>
        <dbReference type="SAM" id="Phobius"/>
    </source>
</evidence>
<evidence type="ECO:0000313" key="2">
    <source>
        <dbReference type="WBParaSite" id="SSTP_0001041750.1"/>
    </source>
</evidence>
<feature type="transmembrane region" description="Helical" evidence="1">
    <location>
        <begin position="26"/>
        <end position="46"/>
    </location>
</feature>
<dbReference type="AlphaFoldDB" id="A0A0K0ELS7"/>
<keyword evidence="1" id="KW-0472">Membrane</keyword>